<evidence type="ECO:0000313" key="1">
    <source>
        <dbReference type="EMBL" id="KIM19694.1"/>
    </source>
</evidence>
<organism evidence="1 2">
    <name type="scientific">Serendipita vermifera MAFF 305830</name>
    <dbReference type="NCBI Taxonomy" id="933852"/>
    <lineage>
        <taxon>Eukaryota</taxon>
        <taxon>Fungi</taxon>
        <taxon>Dikarya</taxon>
        <taxon>Basidiomycota</taxon>
        <taxon>Agaricomycotina</taxon>
        <taxon>Agaricomycetes</taxon>
        <taxon>Sebacinales</taxon>
        <taxon>Serendipitaceae</taxon>
        <taxon>Serendipita</taxon>
    </lineage>
</organism>
<dbReference type="HOGENOM" id="CLU_2814018_0_0_1"/>
<keyword evidence="2" id="KW-1185">Reference proteome</keyword>
<dbReference type="AlphaFoldDB" id="A0A0C3AHZ3"/>
<accession>A0A0C3AHZ3</accession>
<dbReference type="EMBL" id="KN824571">
    <property type="protein sequence ID" value="KIM19694.1"/>
    <property type="molecule type" value="Genomic_DNA"/>
</dbReference>
<name>A0A0C3AHZ3_SERVB</name>
<evidence type="ECO:0000313" key="2">
    <source>
        <dbReference type="Proteomes" id="UP000054097"/>
    </source>
</evidence>
<sequence>MDSLFLIYWSLGPLMHKAGRTEDPSCVYPSPLHLCGGPLFSFHFLLFSFFRPGAPLFSSNPLLNSIF</sequence>
<proteinExistence type="predicted"/>
<dbReference type="Proteomes" id="UP000054097">
    <property type="component" value="Unassembled WGS sequence"/>
</dbReference>
<protein>
    <submittedName>
        <fullName evidence="1">Uncharacterized protein</fullName>
    </submittedName>
</protein>
<gene>
    <name evidence="1" type="ORF">M408DRAFT_182831</name>
</gene>
<reference evidence="1 2" key="1">
    <citation type="submission" date="2014-04" db="EMBL/GenBank/DDBJ databases">
        <authorList>
            <consortium name="DOE Joint Genome Institute"/>
            <person name="Kuo A."/>
            <person name="Zuccaro A."/>
            <person name="Kohler A."/>
            <person name="Nagy L.G."/>
            <person name="Floudas D."/>
            <person name="Copeland A."/>
            <person name="Barry K.W."/>
            <person name="Cichocki N."/>
            <person name="Veneault-Fourrey C."/>
            <person name="LaButti K."/>
            <person name="Lindquist E.A."/>
            <person name="Lipzen A."/>
            <person name="Lundell T."/>
            <person name="Morin E."/>
            <person name="Murat C."/>
            <person name="Sun H."/>
            <person name="Tunlid A."/>
            <person name="Henrissat B."/>
            <person name="Grigoriev I.V."/>
            <person name="Hibbett D.S."/>
            <person name="Martin F."/>
            <person name="Nordberg H.P."/>
            <person name="Cantor M.N."/>
            <person name="Hua S.X."/>
        </authorList>
    </citation>
    <scope>NUCLEOTIDE SEQUENCE [LARGE SCALE GENOMIC DNA]</scope>
    <source>
        <strain evidence="1 2">MAFF 305830</strain>
    </source>
</reference>
<reference evidence="2" key="2">
    <citation type="submission" date="2015-01" db="EMBL/GenBank/DDBJ databases">
        <title>Evolutionary Origins and Diversification of the Mycorrhizal Mutualists.</title>
        <authorList>
            <consortium name="DOE Joint Genome Institute"/>
            <consortium name="Mycorrhizal Genomics Consortium"/>
            <person name="Kohler A."/>
            <person name="Kuo A."/>
            <person name="Nagy L.G."/>
            <person name="Floudas D."/>
            <person name="Copeland A."/>
            <person name="Barry K.W."/>
            <person name="Cichocki N."/>
            <person name="Veneault-Fourrey C."/>
            <person name="LaButti K."/>
            <person name="Lindquist E.A."/>
            <person name="Lipzen A."/>
            <person name="Lundell T."/>
            <person name="Morin E."/>
            <person name="Murat C."/>
            <person name="Riley R."/>
            <person name="Ohm R."/>
            <person name="Sun H."/>
            <person name="Tunlid A."/>
            <person name="Henrissat B."/>
            <person name="Grigoriev I.V."/>
            <person name="Hibbett D.S."/>
            <person name="Martin F."/>
        </authorList>
    </citation>
    <scope>NUCLEOTIDE SEQUENCE [LARGE SCALE GENOMIC DNA]</scope>
    <source>
        <strain evidence="2">MAFF 305830</strain>
    </source>
</reference>